<evidence type="ECO:0000313" key="2">
    <source>
        <dbReference type="Proteomes" id="UP001358193"/>
    </source>
</evidence>
<keyword evidence="2" id="KW-1185">Reference proteome</keyword>
<accession>A0ABZ0Z3X6</accession>
<dbReference type="EMBL" id="OR769223">
    <property type="protein sequence ID" value="WQJ53915.1"/>
    <property type="molecule type" value="Genomic_DNA"/>
</dbReference>
<proteinExistence type="predicted"/>
<reference evidence="1 2" key="1">
    <citation type="submission" date="2023-11" db="EMBL/GenBank/DDBJ databases">
        <authorList>
            <person name="Cook R."/>
            <person name="Crisci M."/>
            <person name="Pye H."/>
            <person name="Adriaenssens E."/>
            <person name="Santini J."/>
        </authorList>
    </citation>
    <scope>NUCLEOTIDE SEQUENCE [LARGE SCALE GENOMIC DNA]</scope>
    <source>
        <strain evidence="1">Lak_Megaphage_Sonny</strain>
    </source>
</reference>
<organism evidence="1 2">
    <name type="scientific">phage Lak_Megaphage_Sonny</name>
    <dbReference type="NCBI Taxonomy" id="3109229"/>
    <lineage>
        <taxon>Viruses</taxon>
        <taxon>Duplodnaviria</taxon>
        <taxon>Heunggongvirae</taxon>
        <taxon>Uroviricota</taxon>
        <taxon>Caudoviricetes</taxon>
        <taxon>Caudoviricetes code 15 clade</taxon>
    </lineage>
</organism>
<dbReference type="Proteomes" id="UP001358193">
    <property type="component" value="Segment"/>
</dbReference>
<evidence type="ECO:0000313" key="1">
    <source>
        <dbReference type="EMBL" id="WQJ53915.1"/>
    </source>
</evidence>
<sequence>MIAQLVEYADNGEKKVVNHNLDEVWYPRFIHCENVPCNYEVTGYVWTSFDEALKWCKYCLRKWKDHIKIENKGNIAYFYYDDKHFMSLIGALLLHKYTNGDFDF</sequence>
<protein>
    <submittedName>
        <fullName evidence="1">Uncharacterized protein</fullName>
    </submittedName>
</protein>
<name>A0ABZ0Z3X6_9CAUD</name>